<keyword evidence="1" id="KW-0175">Coiled coil</keyword>
<comment type="caution">
    <text evidence="2">The sequence shown here is derived from an EMBL/GenBank/DDBJ whole genome shotgun (WGS) entry which is preliminary data.</text>
</comment>
<proteinExistence type="predicted"/>
<accession>A1ZF59</accession>
<evidence type="ECO:0000256" key="1">
    <source>
        <dbReference type="SAM" id="Coils"/>
    </source>
</evidence>
<organism evidence="2 3">
    <name type="scientific">Microscilla marina ATCC 23134</name>
    <dbReference type="NCBI Taxonomy" id="313606"/>
    <lineage>
        <taxon>Bacteria</taxon>
        <taxon>Pseudomonadati</taxon>
        <taxon>Bacteroidota</taxon>
        <taxon>Cytophagia</taxon>
        <taxon>Cytophagales</taxon>
        <taxon>Microscillaceae</taxon>
        <taxon>Microscilla</taxon>
    </lineage>
</organism>
<evidence type="ECO:0000313" key="2">
    <source>
        <dbReference type="EMBL" id="EAY31161.1"/>
    </source>
</evidence>
<name>A1ZF59_MICM2</name>
<dbReference type="RefSeq" id="WP_002694317.1">
    <property type="nucleotide sequence ID" value="NZ_AAWS01000004.1"/>
</dbReference>
<evidence type="ECO:0000313" key="3">
    <source>
        <dbReference type="Proteomes" id="UP000004095"/>
    </source>
</evidence>
<dbReference type="Proteomes" id="UP000004095">
    <property type="component" value="Unassembled WGS sequence"/>
</dbReference>
<protein>
    <submittedName>
        <fullName evidence="2">Uncharacterized protein</fullName>
    </submittedName>
</protein>
<feature type="coiled-coil region" evidence="1">
    <location>
        <begin position="28"/>
        <end position="62"/>
    </location>
</feature>
<keyword evidence="3" id="KW-1185">Reference proteome</keyword>
<sequence>METLANQDEKMKIAEYWITGAITAPSEVQGKLKRMKELQQQIEALQNKKLHLVEEIIQEAEQF</sequence>
<gene>
    <name evidence="2" type="ORF">M23134_07571</name>
</gene>
<dbReference type="EMBL" id="AAWS01000004">
    <property type="protein sequence ID" value="EAY31161.1"/>
    <property type="molecule type" value="Genomic_DNA"/>
</dbReference>
<reference evidence="2 3" key="1">
    <citation type="submission" date="2007-01" db="EMBL/GenBank/DDBJ databases">
        <authorList>
            <person name="Haygood M."/>
            <person name="Podell S."/>
            <person name="Anderson C."/>
            <person name="Hopkinson B."/>
            <person name="Roe K."/>
            <person name="Barbeau K."/>
            <person name="Gaasterland T."/>
            <person name="Ferriera S."/>
            <person name="Johnson J."/>
            <person name="Kravitz S."/>
            <person name="Beeson K."/>
            <person name="Sutton G."/>
            <person name="Rogers Y.-H."/>
            <person name="Friedman R."/>
            <person name="Frazier M."/>
            <person name="Venter J.C."/>
        </authorList>
    </citation>
    <scope>NUCLEOTIDE SEQUENCE [LARGE SCALE GENOMIC DNA]</scope>
    <source>
        <strain evidence="2 3">ATCC 23134</strain>
    </source>
</reference>
<dbReference type="AlphaFoldDB" id="A1ZF59"/>